<accession>A0A6J4NXP1</accession>
<feature type="compositionally biased region" description="Low complexity" evidence="1">
    <location>
        <begin position="1"/>
        <end position="20"/>
    </location>
</feature>
<reference evidence="2" key="1">
    <citation type="submission" date="2020-02" db="EMBL/GenBank/DDBJ databases">
        <authorList>
            <person name="Meier V. D."/>
        </authorList>
    </citation>
    <scope>NUCLEOTIDE SEQUENCE</scope>
    <source>
        <strain evidence="2">AVDCRST_MAG06</strain>
    </source>
</reference>
<dbReference type="AlphaFoldDB" id="A0A6J4NXP1"/>
<sequence length="281" mass="29860">VRGAPDAPAPGRGAARPGGPHLRGGRARGAARARRQHRAARGRGRRAVLPHPARPSRPVDAAAHVHGVPLAARRRTDPRCHRAPPRAGAPGRRHQDPGRGDRRRGGLRAGGRRLARPVDQAPRRAAPGRDVLRADPGPDHHQRAGVPAPGAADVRRRAGLARRRHRAAPRGPGRRLHAGAGRGVVAAALQRHVQRDVELPRRPLRGGQPGPLAARLTGMERRRSLGARLPAPRRQPRDRALAGPRPRRVPRPRPARAGDDAAVQGHGRVPVQPVAASGGAV</sequence>
<feature type="non-terminal residue" evidence="2">
    <location>
        <position position="281"/>
    </location>
</feature>
<feature type="non-terminal residue" evidence="2">
    <location>
        <position position="1"/>
    </location>
</feature>
<feature type="compositionally biased region" description="Basic and acidic residues" evidence="1">
    <location>
        <begin position="93"/>
        <end position="104"/>
    </location>
</feature>
<gene>
    <name evidence="2" type="ORF">AVDCRST_MAG06-1862</name>
</gene>
<protein>
    <submittedName>
        <fullName evidence="2">Uncharacterized protein</fullName>
    </submittedName>
</protein>
<feature type="region of interest" description="Disordered" evidence="1">
    <location>
        <begin position="1"/>
        <end position="179"/>
    </location>
</feature>
<organism evidence="2">
    <name type="scientific">uncultured Nocardioides sp</name>
    <dbReference type="NCBI Taxonomy" id="198441"/>
    <lineage>
        <taxon>Bacteria</taxon>
        <taxon>Bacillati</taxon>
        <taxon>Actinomycetota</taxon>
        <taxon>Actinomycetes</taxon>
        <taxon>Propionibacteriales</taxon>
        <taxon>Nocardioidaceae</taxon>
        <taxon>Nocardioides</taxon>
        <taxon>environmental samples</taxon>
    </lineage>
</organism>
<feature type="compositionally biased region" description="Basic residues" evidence="1">
    <location>
        <begin position="245"/>
        <end position="254"/>
    </location>
</feature>
<evidence type="ECO:0000256" key="1">
    <source>
        <dbReference type="SAM" id="MobiDB-lite"/>
    </source>
</evidence>
<name>A0A6J4NXP1_9ACTN</name>
<dbReference type="EMBL" id="CADCUP010000125">
    <property type="protein sequence ID" value="CAA9395354.1"/>
    <property type="molecule type" value="Genomic_DNA"/>
</dbReference>
<feature type="region of interest" description="Disordered" evidence="1">
    <location>
        <begin position="194"/>
        <end position="281"/>
    </location>
</feature>
<proteinExistence type="predicted"/>
<feature type="compositionally biased region" description="Basic residues" evidence="1">
    <location>
        <begin position="23"/>
        <end position="48"/>
    </location>
</feature>
<feature type="compositionally biased region" description="Basic residues" evidence="1">
    <location>
        <begin position="157"/>
        <end position="177"/>
    </location>
</feature>
<feature type="compositionally biased region" description="Basic residues" evidence="1">
    <location>
        <begin position="105"/>
        <end position="115"/>
    </location>
</feature>
<feature type="compositionally biased region" description="Basic and acidic residues" evidence="1">
    <location>
        <begin position="130"/>
        <end position="142"/>
    </location>
</feature>
<evidence type="ECO:0000313" key="2">
    <source>
        <dbReference type="EMBL" id="CAA9395354.1"/>
    </source>
</evidence>